<keyword evidence="4" id="KW-1185">Reference proteome</keyword>
<dbReference type="OrthoDB" id="550424at2759"/>
<evidence type="ECO:0000256" key="1">
    <source>
        <dbReference type="ARBA" id="ARBA00023186"/>
    </source>
</evidence>
<evidence type="ECO:0000313" key="4">
    <source>
        <dbReference type="Proteomes" id="UP000515151"/>
    </source>
</evidence>
<keyword evidence="1" id="KW-0143">Chaperone</keyword>
<dbReference type="PANTHER" id="PTHR24078">
    <property type="entry name" value="DNAJ HOMOLOG SUBFAMILY C MEMBER"/>
    <property type="match status" value="1"/>
</dbReference>
<accession>A0A6P8D1B8</accession>
<feature type="compositionally biased region" description="Low complexity" evidence="2">
    <location>
        <begin position="294"/>
        <end position="319"/>
    </location>
</feature>
<dbReference type="Pfam" id="PF01556">
    <property type="entry name" value="DnaJ_C"/>
    <property type="match status" value="1"/>
</dbReference>
<name>A0A6P8D1B8_PUNGR</name>
<feature type="domain" description="Chaperone DnaJ C-terminal" evidence="3">
    <location>
        <begin position="339"/>
        <end position="496"/>
    </location>
</feature>
<dbReference type="GeneID" id="116203344"/>
<dbReference type="AlphaFoldDB" id="A0A6P8D1B8"/>
<protein>
    <submittedName>
        <fullName evidence="5">Uncharacterized protein LOC116203344</fullName>
    </submittedName>
</protein>
<gene>
    <name evidence="5" type="primary">LOC116203344</name>
</gene>
<dbReference type="GO" id="GO:0005829">
    <property type="term" value="C:cytosol"/>
    <property type="evidence" value="ECO:0007669"/>
    <property type="project" value="TreeGrafter"/>
</dbReference>
<reference evidence="4" key="1">
    <citation type="journal article" date="2020" name="Plant Biotechnol. J.">
        <title>The pomegranate (Punica granatum L.) draft genome dissects genetic divergence between soft- and hard-seeded cultivars.</title>
        <authorList>
            <person name="Luo X."/>
            <person name="Li H."/>
            <person name="Wu Z."/>
            <person name="Yao W."/>
            <person name="Zhao P."/>
            <person name="Cao D."/>
            <person name="Yu H."/>
            <person name="Li K."/>
            <person name="Poudel K."/>
            <person name="Zhao D."/>
            <person name="Zhang F."/>
            <person name="Xia X."/>
            <person name="Chen L."/>
            <person name="Wang Q."/>
            <person name="Jing D."/>
            <person name="Cao S."/>
        </authorList>
    </citation>
    <scope>NUCLEOTIDE SEQUENCE [LARGE SCALE GENOMIC DNA]</scope>
    <source>
        <strain evidence="4">cv. Tunisia</strain>
    </source>
</reference>
<dbReference type="InterPro" id="IPR051339">
    <property type="entry name" value="DnaJ_subfamily_B"/>
</dbReference>
<dbReference type="RefSeq" id="XP_031390892.1">
    <property type="nucleotide sequence ID" value="XM_031535032.1"/>
</dbReference>
<feature type="compositionally biased region" description="Polar residues" evidence="2">
    <location>
        <begin position="131"/>
        <end position="144"/>
    </location>
</feature>
<dbReference type="PANTHER" id="PTHR24078:SF522">
    <property type="entry name" value="DNAJ CHAPERONE C-TERMINAL DOMAIN-CONTAINING PROTEIN"/>
    <property type="match status" value="1"/>
</dbReference>
<feature type="compositionally biased region" description="Basic and acidic residues" evidence="2">
    <location>
        <begin position="50"/>
        <end position="82"/>
    </location>
</feature>
<evidence type="ECO:0000313" key="5">
    <source>
        <dbReference type="RefSeq" id="XP_031390892.1"/>
    </source>
</evidence>
<dbReference type="GO" id="GO:0051087">
    <property type="term" value="F:protein-folding chaperone binding"/>
    <property type="evidence" value="ECO:0007669"/>
    <property type="project" value="TreeGrafter"/>
</dbReference>
<reference evidence="5" key="2">
    <citation type="submission" date="2025-08" db="UniProtKB">
        <authorList>
            <consortium name="RefSeq"/>
        </authorList>
    </citation>
    <scope>IDENTIFICATION</scope>
    <source>
        <tissue evidence="5">Leaf</tissue>
    </source>
</reference>
<dbReference type="SUPFAM" id="SSF49493">
    <property type="entry name" value="HSP40/DnaJ peptide-binding domain"/>
    <property type="match status" value="2"/>
</dbReference>
<feature type="compositionally biased region" description="Low complexity" evidence="2">
    <location>
        <begin position="228"/>
        <end position="240"/>
    </location>
</feature>
<organism evidence="4 5">
    <name type="scientific">Punica granatum</name>
    <name type="common">Pomegranate</name>
    <dbReference type="NCBI Taxonomy" id="22663"/>
    <lineage>
        <taxon>Eukaryota</taxon>
        <taxon>Viridiplantae</taxon>
        <taxon>Streptophyta</taxon>
        <taxon>Embryophyta</taxon>
        <taxon>Tracheophyta</taxon>
        <taxon>Spermatophyta</taxon>
        <taxon>Magnoliopsida</taxon>
        <taxon>eudicotyledons</taxon>
        <taxon>Gunneridae</taxon>
        <taxon>Pentapetalae</taxon>
        <taxon>rosids</taxon>
        <taxon>malvids</taxon>
        <taxon>Myrtales</taxon>
        <taxon>Lythraceae</taxon>
        <taxon>Punica</taxon>
    </lineage>
</organism>
<feature type="compositionally biased region" description="Polar residues" evidence="2">
    <location>
        <begin position="211"/>
        <end position="223"/>
    </location>
</feature>
<proteinExistence type="predicted"/>
<feature type="region of interest" description="Disordered" evidence="2">
    <location>
        <begin position="159"/>
        <end position="319"/>
    </location>
</feature>
<dbReference type="FunFam" id="2.60.260.20:FF:000006">
    <property type="entry name" value="DnaJ subfamily B member 13"/>
    <property type="match status" value="1"/>
</dbReference>
<evidence type="ECO:0000256" key="2">
    <source>
        <dbReference type="SAM" id="MobiDB-lite"/>
    </source>
</evidence>
<dbReference type="InterPro" id="IPR002939">
    <property type="entry name" value="DnaJ_C"/>
</dbReference>
<dbReference type="GO" id="GO:0051082">
    <property type="term" value="F:unfolded protein binding"/>
    <property type="evidence" value="ECO:0007669"/>
    <property type="project" value="InterPro"/>
</dbReference>
<evidence type="ECO:0000259" key="3">
    <source>
        <dbReference type="Pfam" id="PF01556"/>
    </source>
</evidence>
<feature type="region of interest" description="Disordered" evidence="2">
    <location>
        <begin position="50"/>
        <end position="95"/>
    </location>
</feature>
<dbReference type="CDD" id="cd10747">
    <property type="entry name" value="DnaJ_C"/>
    <property type="match status" value="1"/>
</dbReference>
<feature type="region of interest" description="Disordered" evidence="2">
    <location>
        <begin position="120"/>
        <end position="144"/>
    </location>
</feature>
<dbReference type="Gene3D" id="2.60.260.20">
    <property type="entry name" value="Urease metallochaperone UreE, N-terminal domain"/>
    <property type="match status" value="2"/>
</dbReference>
<dbReference type="FunFam" id="2.60.260.20:FF:000015">
    <property type="entry name" value="Heat shock protein 40"/>
    <property type="match status" value="1"/>
</dbReference>
<dbReference type="InterPro" id="IPR008971">
    <property type="entry name" value="HSP40/DnaJ_pept-bd"/>
</dbReference>
<feature type="compositionally biased region" description="Low complexity" evidence="2">
    <location>
        <begin position="259"/>
        <end position="277"/>
    </location>
</feature>
<sequence>MRMAEPRSSSPTHLYTLLGLSGGSSKASSILDISKAYKFITMKWHHDHDHKNSTSDKFKVNHSTHDAAKESSRGKNAERISSSEDATTSWEANDPSFYHRHNRSGSCIDDSFVHRRSSSFLSKSASRRSHTPTPSSFSRTASRRSNSVADFFSGGLGSLSRSASRKLGHGLSEHPEVAATTPTTPTWSASCRTPTRMMSKVGRGPPEGPTTPANASRSTSSGKTRMMSRTTSSIRGGSSTAPEAPERDTTPTVASRSASNSRMPTRTMRRTTSSVGRGRSETPSMPSGSEAITERATTTTAASRSTSTCRTPTRTMSRTTSSIKIVYSQTSARKKPQPIEMKLECTLEELLTGCIKKVTITRDVLSEAGVIQEDETLKISVEPGWRKGTKIMFEGKGDEKPGYLPADIVFVIEEKRHPLFKRRGDDLETTVDIPLVQALTGCTLSVPLLGGDKMALSFEEIIYPGYKKAISGQGMPCTKDPSRRGELRITFFVEFPLQLSEERRLEIRSILNKCDSS</sequence>
<dbReference type="GO" id="GO:0006457">
    <property type="term" value="P:protein folding"/>
    <property type="evidence" value="ECO:0007669"/>
    <property type="project" value="InterPro"/>
</dbReference>
<dbReference type="Proteomes" id="UP000515151">
    <property type="component" value="Chromosome 4"/>
</dbReference>